<evidence type="ECO:0000256" key="15">
    <source>
        <dbReference type="PIRNR" id="PIRNR028973"/>
    </source>
</evidence>
<dbReference type="GO" id="GO:0005634">
    <property type="term" value="C:nucleus"/>
    <property type="evidence" value="ECO:0007669"/>
    <property type="project" value="UniProtKB-SubCell"/>
</dbReference>
<evidence type="ECO:0000256" key="17">
    <source>
        <dbReference type="PIRSR" id="PIRSR028973-2"/>
    </source>
</evidence>
<dbReference type="OrthoDB" id="10264956at2759"/>
<evidence type="ECO:0000256" key="9">
    <source>
        <dbReference type="ARBA" id="ARBA00022664"/>
    </source>
</evidence>
<comment type="subcellular location">
    <subcellularLocation>
        <location evidence="2">Cytoplasm</location>
    </subcellularLocation>
    <subcellularLocation>
        <location evidence="1 15">Nucleus</location>
    </subcellularLocation>
</comment>
<evidence type="ECO:0000313" key="18">
    <source>
        <dbReference type="EMBL" id="KAG8228930.1"/>
    </source>
</evidence>
<evidence type="ECO:0000256" key="1">
    <source>
        <dbReference type="ARBA" id="ARBA00004123"/>
    </source>
</evidence>
<dbReference type="PANTHER" id="PTHR12978">
    <property type="entry name" value="HISTIDINE TRIAD HIT PROTEIN MEMBER"/>
    <property type="match status" value="1"/>
</dbReference>
<comment type="function">
    <text evidence="15">Decapping scavenger enzyme that catalyzes the cleavage of a residual cap structure following the degradation of mRNAs by the 3'-&gt;5' exosome-mediated mRNA decay pathway.</text>
</comment>
<gene>
    <name evidence="18" type="ORF">J437_LFUL007322</name>
</gene>
<evidence type="ECO:0000256" key="8">
    <source>
        <dbReference type="ARBA" id="ARBA00022553"/>
    </source>
</evidence>
<keyword evidence="9 15" id="KW-0507">mRNA processing</keyword>
<dbReference type="InterPro" id="IPR036265">
    <property type="entry name" value="HIT-like_sf"/>
</dbReference>
<dbReference type="Gene3D" id="3.30.200.40">
    <property type="entry name" value="Scavenger mRNA decapping enzyme, N-terminal domain"/>
    <property type="match status" value="1"/>
</dbReference>
<reference evidence="18" key="1">
    <citation type="submission" date="2013-04" db="EMBL/GenBank/DDBJ databases">
        <authorList>
            <person name="Qu J."/>
            <person name="Murali S.C."/>
            <person name="Bandaranaike D."/>
            <person name="Bellair M."/>
            <person name="Blankenburg K."/>
            <person name="Chao H."/>
            <person name="Dinh H."/>
            <person name="Doddapaneni H."/>
            <person name="Downs B."/>
            <person name="Dugan-Rocha S."/>
            <person name="Elkadiri S."/>
            <person name="Gnanaolivu R.D."/>
            <person name="Hernandez B."/>
            <person name="Javaid M."/>
            <person name="Jayaseelan J.C."/>
            <person name="Lee S."/>
            <person name="Li M."/>
            <person name="Ming W."/>
            <person name="Munidasa M."/>
            <person name="Muniz J."/>
            <person name="Nguyen L."/>
            <person name="Ongeri F."/>
            <person name="Osuji N."/>
            <person name="Pu L.-L."/>
            <person name="Puazo M."/>
            <person name="Qu C."/>
            <person name="Quiroz J."/>
            <person name="Raj R."/>
            <person name="Weissenberger G."/>
            <person name="Xin Y."/>
            <person name="Zou X."/>
            <person name="Han Y."/>
            <person name="Richards S."/>
            <person name="Worley K."/>
            <person name="Muzny D."/>
            <person name="Gibbs R."/>
        </authorList>
    </citation>
    <scope>NUCLEOTIDE SEQUENCE</scope>
    <source>
        <strain evidence="18">Sampled in the wild</strain>
    </source>
</reference>
<keyword evidence="10 15" id="KW-0378">Hydrolase</keyword>
<dbReference type="GO" id="GO:0000340">
    <property type="term" value="F:RNA 7-methylguanosine cap binding"/>
    <property type="evidence" value="ECO:0007669"/>
    <property type="project" value="UniProtKB-UniRule"/>
</dbReference>
<evidence type="ECO:0000256" key="11">
    <source>
        <dbReference type="ARBA" id="ARBA00022990"/>
    </source>
</evidence>
<proteinExistence type="inferred from homology"/>
<keyword evidence="12" id="KW-0508">mRNA splicing</keyword>
<dbReference type="Pfam" id="PF11969">
    <property type="entry name" value="DcpS_C"/>
    <property type="match status" value="1"/>
</dbReference>
<dbReference type="InterPro" id="IPR008594">
    <property type="entry name" value="DcpS/DCS2"/>
</dbReference>
<evidence type="ECO:0000256" key="16">
    <source>
        <dbReference type="PIRSR" id="PIRSR028973-1"/>
    </source>
</evidence>
<comment type="caution">
    <text evidence="18">The sequence shown here is derived from an EMBL/GenBank/DDBJ whole genome shotgun (WGS) entry which is preliminary data.</text>
</comment>
<comment type="similarity">
    <text evidence="3 15">Belongs to the HIT family.</text>
</comment>
<keyword evidence="13 15" id="KW-0539">Nucleus</keyword>
<dbReference type="EC" id="3.6.1.59" evidence="5 15"/>
<keyword evidence="11" id="KW-0007">Acetylation</keyword>
<evidence type="ECO:0000256" key="4">
    <source>
        <dbReference type="ARBA" id="ARBA00011140"/>
    </source>
</evidence>
<evidence type="ECO:0000256" key="12">
    <source>
        <dbReference type="ARBA" id="ARBA00023187"/>
    </source>
</evidence>
<organism evidence="18 19">
    <name type="scientific">Ladona fulva</name>
    <name type="common">Scarce chaser dragonfly</name>
    <name type="synonym">Libellula fulva</name>
    <dbReference type="NCBI Taxonomy" id="123851"/>
    <lineage>
        <taxon>Eukaryota</taxon>
        <taxon>Metazoa</taxon>
        <taxon>Ecdysozoa</taxon>
        <taxon>Arthropoda</taxon>
        <taxon>Hexapoda</taxon>
        <taxon>Insecta</taxon>
        <taxon>Pterygota</taxon>
        <taxon>Palaeoptera</taxon>
        <taxon>Odonata</taxon>
        <taxon>Epiprocta</taxon>
        <taxon>Anisoptera</taxon>
        <taxon>Libelluloidea</taxon>
        <taxon>Libellulidae</taxon>
        <taxon>Ladona</taxon>
    </lineage>
</organism>
<dbReference type="PIRSF" id="PIRSF028973">
    <property type="entry name" value="Scavenger_mRNA_decap_enz"/>
    <property type="match status" value="1"/>
</dbReference>
<feature type="binding site" evidence="17">
    <location>
        <position position="188"/>
    </location>
    <ligand>
        <name>substrate</name>
    </ligand>
</feature>
<dbReference type="GO" id="GO:0006397">
    <property type="term" value="P:mRNA processing"/>
    <property type="evidence" value="ECO:0007669"/>
    <property type="project" value="UniProtKB-KW"/>
</dbReference>
<reference evidence="18" key="2">
    <citation type="submission" date="2017-10" db="EMBL/GenBank/DDBJ databases">
        <title>Ladona fulva Genome sequencing and assembly.</title>
        <authorList>
            <person name="Murali S."/>
            <person name="Richards S."/>
            <person name="Bandaranaike D."/>
            <person name="Bellair M."/>
            <person name="Blankenburg K."/>
            <person name="Chao H."/>
            <person name="Dinh H."/>
            <person name="Doddapaneni H."/>
            <person name="Dugan-Rocha S."/>
            <person name="Elkadiri S."/>
            <person name="Gnanaolivu R."/>
            <person name="Hernandez B."/>
            <person name="Skinner E."/>
            <person name="Javaid M."/>
            <person name="Lee S."/>
            <person name="Li M."/>
            <person name="Ming W."/>
            <person name="Munidasa M."/>
            <person name="Muniz J."/>
            <person name="Nguyen L."/>
            <person name="Hughes D."/>
            <person name="Osuji N."/>
            <person name="Pu L.-L."/>
            <person name="Puazo M."/>
            <person name="Qu C."/>
            <person name="Quiroz J."/>
            <person name="Raj R."/>
            <person name="Weissenberger G."/>
            <person name="Xin Y."/>
            <person name="Zou X."/>
            <person name="Han Y."/>
            <person name="Worley K."/>
            <person name="Muzny D."/>
            <person name="Gibbs R."/>
        </authorList>
    </citation>
    <scope>NUCLEOTIDE SEQUENCE</scope>
    <source>
        <strain evidence="18">Sampled in the wild</strain>
    </source>
</reference>
<keyword evidence="8" id="KW-0597">Phosphoprotein</keyword>
<dbReference type="AlphaFoldDB" id="A0A8K0K812"/>
<feature type="binding site" evidence="17">
    <location>
        <position position="164"/>
    </location>
    <ligand>
        <name>substrate</name>
    </ligand>
</feature>
<evidence type="ECO:0000256" key="7">
    <source>
        <dbReference type="ARBA" id="ARBA00022490"/>
    </source>
</evidence>
<dbReference type="Proteomes" id="UP000792457">
    <property type="component" value="Unassembled WGS sequence"/>
</dbReference>
<dbReference type="GO" id="GO:0140932">
    <property type="term" value="F:5'-(N(7)-methyl 5'-triphosphoguanosine)-[mRNA] diphosphatase activity"/>
    <property type="evidence" value="ECO:0007669"/>
    <property type="project" value="UniProtKB-EC"/>
</dbReference>
<dbReference type="GO" id="GO:0000932">
    <property type="term" value="C:P-body"/>
    <property type="evidence" value="ECO:0007669"/>
    <property type="project" value="TreeGrafter"/>
</dbReference>
<dbReference type="GO" id="GO:0000290">
    <property type="term" value="P:deadenylation-dependent decapping of nuclear-transcribed mRNA"/>
    <property type="evidence" value="ECO:0007669"/>
    <property type="project" value="UniProtKB-UniRule"/>
</dbReference>
<keyword evidence="19" id="KW-1185">Reference proteome</keyword>
<accession>A0A8K0K812</accession>
<feature type="binding site" evidence="17">
    <location>
        <position position="154"/>
    </location>
    <ligand>
        <name>substrate</name>
    </ligand>
</feature>
<dbReference type="Pfam" id="PF05652">
    <property type="entry name" value="DcpS"/>
    <property type="match status" value="1"/>
</dbReference>
<evidence type="ECO:0000256" key="3">
    <source>
        <dbReference type="ARBA" id="ARBA00010208"/>
    </source>
</evidence>
<dbReference type="Gene3D" id="3.30.428.10">
    <property type="entry name" value="HIT-like"/>
    <property type="match status" value="1"/>
</dbReference>
<dbReference type="GO" id="GO:0008380">
    <property type="term" value="P:RNA splicing"/>
    <property type="evidence" value="ECO:0007669"/>
    <property type="project" value="UniProtKB-KW"/>
</dbReference>
<comment type="catalytic activity">
    <reaction evidence="14 15">
        <text>a 5'-end (N(7)-methyl 5'-triphosphoguanosine)-ribonucleoside in mRNA + H2O = N(7)-methyl-GMP + a 5'-end diphospho-ribonucleoside in mRNA + 2 H(+)</text>
        <dbReference type="Rhea" id="RHEA:65388"/>
        <dbReference type="Rhea" id="RHEA-COMP:17165"/>
        <dbReference type="Rhea" id="RHEA-COMP:17167"/>
        <dbReference type="ChEBI" id="CHEBI:15377"/>
        <dbReference type="ChEBI" id="CHEBI:15378"/>
        <dbReference type="ChEBI" id="CHEBI:58285"/>
        <dbReference type="ChEBI" id="CHEBI:156461"/>
        <dbReference type="ChEBI" id="CHEBI:167616"/>
        <dbReference type="EC" id="3.6.1.59"/>
    </reaction>
</comment>
<keyword evidence="7" id="KW-0963">Cytoplasm</keyword>
<dbReference type="FunFam" id="3.30.428.10:FF:000006">
    <property type="entry name" value="m7GpppX diphosphatase"/>
    <property type="match status" value="1"/>
</dbReference>
<evidence type="ECO:0000256" key="2">
    <source>
        <dbReference type="ARBA" id="ARBA00004496"/>
    </source>
</evidence>
<dbReference type="EMBL" id="KZ308396">
    <property type="protein sequence ID" value="KAG8228930.1"/>
    <property type="molecule type" value="Genomic_DNA"/>
</dbReference>
<dbReference type="SUPFAM" id="SSF54197">
    <property type="entry name" value="HIT-like"/>
    <property type="match status" value="1"/>
</dbReference>
<comment type="subunit">
    <text evidence="4">Homodimer. Associates with components of the exosome multienzyme ribonuclease complex, such as EXOSC3 and EXOSC4. Interacts with NDOR1.</text>
</comment>
<dbReference type="SUPFAM" id="SSF102860">
    <property type="entry name" value="mRNA decapping enzyme DcpS N-terminal domain"/>
    <property type="match status" value="1"/>
</dbReference>
<feature type="binding site" evidence="17">
    <location>
        <begin position="249"/>
        <end position="260"/>
    </location>
    <ligand>
        <name>substrate</name>
    </ligand>
</feature>
<feature type="active site" description="Nucleophile" evidence="16">
    <location>
        <position position="258"/>
    </location>
</feature>
<feature type="binding site" evidence="17">
    <location>
        <position position="186"/>
    </location>
    <ligand>
        <name>substrate</name>
    </ligand>
</feature>
<evidence type="ECO:0000256" key="5">
    <source>
        <dbReference type="ARBA" id="ARBA00012520"/>
    </source>
</evidence>
<evidence type="ECO:0000313" key="19">
    <source>
        <dbReference type="Proteomes" id="UP000792457"/>
    </source>
</evidence>
<sequence length="334" mass="38036">MEENQVSAPDSCSDETVSSTIHKDLCNFNGFQTTRVLSENTQAKTITVLGNFTDKDGHAIVLLQKKCFVVDQLPTLLTGSTSLKKEFDNDIYGGYECLPPPELNGISTTIIHPATEKHIKKYEAKPSHAIDETPELYSSVTLPHLKEEQFNLQWVYNIIDGTAEQERVVYRSPSQEDKDGFLLVPDLKWDGVTLENLHLLALPFARGILSLRDLRSNHVSLLKNIYYRGKEVIEEKYGLPGSRLRIFFHYQPSFFHLHVHFTCISHEAFGINAGKAHLLSSVISNIEVYPNYYKDITLPFFLKESDNLFLKFEKNGKCKNYINDISLLVHDTPK</sequence>
<protein>
    <recommendedName>
        <fullName evidence="6 15">m7GpppX diphosphatase</fullName>
        <ecNumber evidence="5 15">3.6.1.59</ecNumber>
    </recommendedName>
</protein>
<evidence type="ECO:0000256" key="6">
    <source>
        <dbReference type="ARBA" id="ARBA00015636"/>
    </source>
</evidence>
<dbReference type="PANTHER" id="PTHR12978:SF0">
    <property type="entry name" value="M7GPPPX DIPHOSPHATASE"/>
    <property type="match status" value="1"/>
</dbReference>
<evidence type="ECO:0000256" key="13">
    <source>
        <dbReference type="ARBA" id="ARBA00023242"/>
    </source>
</evidence>
<dbReference type="FunFam" id="3.30.200.40:FF:000001">
    <property type="entry name" value="m7GpppX diphosphatase"/>
    <property type="match status" value="1"/>
</dbReference>
<dbReference type="InterPro" id="IPR011145">
    <property type="entry name" value="Scavenger_mRNA_decap_enz_N"/>
</dbReference>
<name>A0A8K0K812_LADFU</name>
<evidence type="ECO:0000256" key="14">
    <source>
        <dbReference type="ARBA" id="ARBA00048222"/>
    </source>
</evidence>
<evidence type="ECO:0000256" key="10">
    <source>
        <dbReference type="ARBA" id="ARBA00022801"/>
    </source>
</evidence>